<evidence type="ECO:0000256" key="5">
    <source>
        <dbReference type="ARBA" id="ARBA00025784"/>
    </source>
</evidence>
<dbReference type="PANTHER" id="PTHR15950:SF23">
    <property type="entry name" value="SI:CH73-52F15.5-RELATED"/>
    <property type="match status" value="1"/>
</dbReference>
<gene>
    <name evidence="7" type="ORF">AALO_G00029170</name>
</gene>
<sequence length="225" mass="24423">MEGTQQLVVHVGSERVCQMENMRVESLAEASERNAPQRVLFTYYQGDINSVVDEHFSRALKKANLPKDLSIKAGSPKDPQVSKPRSRTKAIKTEPPTSTWNPSSPDWSKSPFPSSSGLAQFSSAESPVASQGVIMGPGVWSYPNGPGAGFDVTRLYQLPGPAESSSGSFLSMLHMDRPAGGVLMDSKVESPGWDSPSAFRDSVGNRISLDSGVQVPEKTKDLYWY</sequence>
<keyword evidence="2" id="KW-0805">Transcription regulation</keyword>
<comment type="similarity">
    <text evidence="5">Belongs to the vestigial family.</text>
</comment>
<accession>A0AAV6HFL5</accession>
<evidence type="ECO:0008006" key="9">
    <source>
        <dbReference type="Google" id="ProtNLM"/>
    </source>
</evidence>
<reference evidence="7" key="1">
    <citation type="submission" date="2020-10" db="EMBL/GenBank/DDBJ databases">
        <title>Chromosome-scale genome assembly of the Allis shad, Alosa alosa.</title>
        <authorList>
            <person name="Margot Z."/>
            <person name="Christophe K."/>
            <person name="Cabau C."/>
            <person name="Louis A."/>
            <person name="Berthelot C."/>
            <person name="Parey E."/>
            <person name="Roest Crollius H."/>
            <person name="Montfort J."/>
            <person name="Robinson-Rechavi M."/>
            <person name="Bucao C."/>
            <person name="Bouchez O."/>
            <person name="Gislard M."/>
            <person name="Lluch J."/>
            <person name="Milhes M."/>
            <person name="Lampietro C."/>
            <person name="Lopez Roques C."/>
            <person name="Donnadieu C."/>
            <person name="Braasch I."/>
            <person name="Desvignes T."/>
            <person name="Postlethwait J."/>
            <person name="Bobe J."/>
            <person name="Guiguen Y."/>
        </authorList>
    </citation>
    <scope>NUCLEOTIDE SEQUENCE</scope>
    <source>
        <strain evidence="7">M-15738</strain>
        <tissue evidence="7">Blood</tissue>
    </source>
</reference>
<dbReference type="Proteomes" id="UP000823561">
    <property type="component" value="Chromosome 2"/>
</dbReference>
<keyword evidence="3" id="KW-0804">Transcription</keyword>
<comment type="caution">
    <text evidence="7">The sequence shown here is derived from an EMBL/GenBank/DDBJ whole genome shotgun (WGS) entry which is preliminary data.</text>
</comment>
<dbReference type="PANTHER" id="PTHR15950">
    <property type="entry name" value="TRANSCRIPTION COFACTOR VESTIGIAL-LIKE PROTEIN"/>
    <property type="match status" value="1"/>
</dbReference>
<evidence type="ECO:0000256" key="3">
    <source>
        <dbReference type="ARBA" id="ARBA00023163"/>
    </source>
</evidence>
<dbReference type="GO" id="GO:0006355">
    <property type="term" value="P:regulation of DNA-templated transcription"/>
    <property type="evidence" value="ECO:0007669"/>
    <property type="project" value="InterPro"/>
</dbReference>
<evidence type="ECO:0000256" key="2">
    <source>
        <dbReference type="ARBA" id="ARBA00023015"/>
    </source>
</evidence>
<dbReference type="Pfam" id="PF07545">
    <property type="entry name" value="Vg_Tdu"/>
    <property type="match status" value="1"/>
</dbReference>
<feature type="region of interest" description="Disordered" evidence="6">
    <location>
        <begin position="67"/>
        <end position="120"/>
    </location>
</feature>
<proteinExistence type="inferred from homology"/>
<organism evidence="7 8">
    <name type="scientific">Alosa alosa</name>
    <name type="common">allis shad</name>
    <dbReference type="NCBI Taxonomy" id="278164"/>
    <lineage>
        <taxon>Eukaryota</taxon>
        <taxon>Metazoa</taxon>
        <taxon>Chordata</taxon>
        <taxon>Craniata</taxon>
        <taxon>Vertebrata</taxon>
        <taxon>Euteleostomi</taxon>
        <taxon>Actinopterygii</taxon>
        <taxon>Neopterygii</taxon>
        <taxon>Teleostei</taxon>
        <taxon>Clupei</taxon>
        <taxon>Clupeiformes</taxon>
        <taxon>Clupeoidei</taxon>
        <taxon>Clupeidae</taxon>
        <taxon>Alosa</taxon>
    </lineage>
</organism>
<dbReference type="InterPro" id="IPR011520">
    <property type="entry name" value="Vg_fam"/>
</dbReference>
<name>A0AAV6HFL5_9TELE</name>
<keyword evidence="8" id="KW-1185">Reference proteome</keyword>
<dbReference type="GO" id="GO:0005634">
    <property type="term" value="C:nucleus"/>
    <property type="evidence" value="ECO:0007669"/>
    <property type="project" value="UniProtKB-SubCell"/>
</dbReference>
<evidence type="ECO:0000313" key="7">
    <source>
        <dbReference type="EMBL" id="KAG5284667.1"/>
    </source>
</evidence>
<evidence type="ECO:0000256" key="6">
    <source>
        <dbReference type="SAM" id="MobiDB-lite"/>
    </source>
</evidence>
<feature type="compositionally biased region" description="Polar residues" evidence="6">
    <location>
        <begin position="95"/>
        <end position="120"/>
    </location>
</feature>
<evidence type="ECO:0000256" key="4">
    <source>
        <dbReference type="ARBA" id="ARBA00023242"/>
    </source>
</evidence>
<protein>
    <recommendedName>
        <fullName evidence="9">Transcription cofactor vestigial-like protein 1</fullName>
    </recommendedName>
</protein>
<dbReference type="EMBL" id="JADWDJ010000002">
    <property type="protein sequence ID" value="KAG5284667.1"/>
    <property type="molecule type" value="Genomic_DNA"/>
</dbReference>
<comment type="subcellular location">
    <subcellularLocation>
        <location evidence="1">Nucleus</location>
    </subcellularLocation>
</comment>
<keyword evidence="4" id="KW-0539">Nucleus</keyword>
<evidence type="ECO:0000313" key="8">
    <source>
        <dbReference type="Proteomes" id="UP000823561"/>
    </source>
</evidence>
<evidence type="ECO:0000256" key="1">
    <source>
        <dbReference type="ARBA" id="ARBA00004123"/>
    </source>
</evidence>
<dbReference type="AlphaFoldDB" id="A0AAV6HFL5"/>